<dbReference type="Proteomes" id="UP001642484">
    <property type="component" value="Unassembled WGS sequence"/>
</dbReference>
<evidence type="ECO:0000256" key="3">
    <source>
        <dbReference type="ARBA" id="ARBA00004496"/>
    </source>
</evidence>
<sequence length="607" mass="68731">MRSGAVRRAGLALLGLALGQTFAVFGRKSRVQLKRATHRQPEEQEEAFPPKLDAWEAEVENDESFGENQLDAPEEASTRRLSGTTLPKDEEESLDVELEALACQVLPSKEDQLRKVKIWKELQDISQLVLGKDAEVWPFGSSANGCGERDADMDMVVSHPARPDRNKRDKVSALCALGEVCDVQGFVVHELRSSSKVPILILEKDGFDIDVSYNNLLPLLNTRLLRSYTLLNPRLSVVALAVKRWAKAHHIAKSYEGFISSYAWTLMVVYYFQISRQLPCLHALVGEETPIDFAARFATLEEAHEAWMNSPPPWSCAQLLRGFFDFYANEFDWKQDVVSVRLGQRNSTIRSRRLIQLKNKRMHLHIEDPIDIRRNLNFALTKQTADTIHLEIGWVEQQLKNGFGLGALGIKIPPWEPHDWKQCIEDGFLELPDRDQLESVLPEGDLRRVMKIKGSGLYCCPDCMTCFRSLHHLEDHRAAKEHLGYANRLELKGLLRSMSIQEMRDVWRRRLEHSPEEKVLPAKKGALKRRGASAGPARHGAGDSALRAPLGQWSTNPRAPVACIAASCAARVFCVWEIWISMSSRLGTCFSWSRTSSPRRWKSRAPS</sequence>
<proteinExistence type="predicted"/>
<keyword evidence="7" id="KW-0460">Magnesium</keyword>
<comment type="cofactor">
    <cofactor evidence="2">
        <name>Mg(2+)</name>
        <dbReference type="ChEBI" id="CHEBI:18420"/>
    </cofactor>
</comment>
<evidence type="ECO:0000256" key="5">
    <source>
        <dbReference type="ARBA" id="ARBA00022679"/>
    </source>
</evidence>
<dbReference type="PANTHER" id="PTHR12271:SF40">
    <property type="entry name" value="POLY(A) RNA POLYMERASE GLD2"/>
    <property type="match status" value="1"/>
</dbReference>
<protein>
    <recommendedName>
        <fullName evidence="9">C2H2-type domain-containing protein</fullName>
    </recommendedName>
</protein>
<dbReference type="Gene3D" id="1.10.1410.10">
    <property type="match status" value="1"/>
</dbReference>
<feature type="compositionally biased region" description="Acidic residues" evidence="8">
    <location>
        <begin position="55"/>
        <end position="65"/>
    </location>
</feature>
<feature type="domain" description="C2H2-type" evidence="9">
    <location>
        <begin position="459"/>
        <end position="482"/>
    </location>
</feature>
<organism evidence="10 11">
    <name type="scientific">Durusdinium trenchii</name>
    <dbReference type="NCBI Taxonomy" id="1381693"/>
    <lineage>
        <taxon>Eukaryota</taxon>
        <taxon>Sar</taxon>
        <taxon>Alveolata</taxon>
        <taxon>Dinophyceae</taxon>
        <taxon>Suessiales</taxon>
        <taxon>Symbiodiniaceae</taxon>
        <taxon>Durusdinium</taxon>
    </lineage>
</organism>
<evidence type="ECO:0000256" key="4">
    <source>
        <dbReference type="ARBA" id="ARBA00022490"/>
    </source>
</evidence>
<dbReference type="InterPro" id="IPR002058">
    <property type="entry name" value="PAP_assoc"/>
</dbReference>
<evidence type="ECO:0000256" key="1">
    <source>
        <dbReference type="ARBA" id="ARBA00001936"/>
    </source>
</evidence>
<gene>
    <name evidence="10" type="ORF">CCMP2556_LOCUS21226</name>
</gene>
<dbReference type="Gene3D" id="3.30.460.10">
    <property type="entry name" value="Beta Polymerase, domain 2"/>
    <property type="match status" value="1"/>
</dbReference>
<evidence type="ECO:0000256" key="2">
    <source>
        <dbReference type="ARBA" id="ARBA00001946"/>
    </source>
</evidence>
<name>A0ABP0LK19_9DINO</name>
<dbReference type="InterPro" id="IPR054708">
    <property type="entry name" value="MTPAP-like_central"/>
</dbReference>
<comment type="cofactor">
    <cofactor evidence="1">
        <name>Mn(2+)</name>
        <dbReference type="ChEBI" id="CHEBI:29035"/>
    </cofactor>
</comment>
<dbReference type="EMBL" id="CAXAMN010012780">
    <property type="protein sequence ID" value="CAK9038973.1"/>
    <property type="molecule type" value="Genomic_DNA"/>
</dbReference>
<accession>A0ABP0LK19</accession>
<dbReference type="Pfam" id="PF03828">
    <property type="entry name" value="PAP_assoc"/>
    <property type="match status" value="1"/>
</dbReference>
<comment type="subcellular location">
    <subcellularLocation>
        <location evidence="3">Cytoplasm</location>
    </subcellularLocation>
</comment>
<comment type="caution">
    <text evidence="10">The sequence shown here is derived from an EMBL/GenBank/DDBJ whole genome shotgun (WGS) entry which is preliminary data.</text>
</comment>
<evidence type="ECO:0000256" key="7">
    <source>
        <dbReference type="ARBA" id="ARBA00022842"/>
    </source>
</evidence>
<dbReference type="PANTHER" id="PTHR12271">
    <property type="entry name" value="POLY A POLYMERASE CID PAP -RELATED"/>
    <property type="match status" value="1"/>
</dbReference>
<evidence type="ECO:0000256" key="6">
    <source>
        <dbReference type="ARBA" id="ARBA00022723"/>
    </source>
</evidence>
<feature type="region of interest" description="Disordered" evidence="8">
    <location>
        <begin position="518"/>
        <end position="546"/>
    </location>
</feature>
<keyword evidence="5" id="KW-0808">Transferase</keyword>
<keyword evidence="4" id="KW-0963">Cytoplasm</keyword>
<dbReference type="InterPro" id="IPR043519">
    <property type="entry name" value="NT_sf"/>
</dbReference>
<dbReference type="SUPFAM" id="SSF81631">
    <property type="entry name" value="PAP/OAS1 substrate-binding domain"/>
    <property type="match status" value="1"/>
</dbReference>
<keyword evidence="11" id="KW-1185">Reference proteome</keyword>
<evidence type="ECO:0000256" key="8">
    <source>
        <dbReference type="SAM" id="MobiDB-lite"/>
    </source>
</evidence>
<dbReference type="PROSITE" id="PS00028">
    <property type="entry name" value="ZINC_FINGER_C2H2_1"/>
    <property type="match status" value="1"/>
</dbReference>
<dbReference type="SUPFAM" id="SSF81301">
    <property type="entry name" value="Nucleotidyltransferase"/>
    <property type="match status" value="1"/>
</dbReference>
<feature type="region of interest" description="Disordered" evidence="8">
    <location>
        <begin position="35"/>
        <end position="92"/>
    </location>
</feature>
<evidence type="ECO:0000313" key="10">
    <source>
        <dbReference type="EMBL" id="CAK9038973.1"/>
    </source>
</evidence>
<reference evidence="10 11" key="1">
    <citation type="submission" date="2024-02" db="EMBL/GenBank/DDBJ databases">
        <authorList>
            <person name="Chen Y."/>
            <person name="Shah S."/>
            <person name="Dougan E. K."/>
            <person name="Thang M."/>
            <person name="Chan C."/>
        </authorList>
    </citation>
    <scope>NUCLEOTIDE SEQUENCE [LARGE SCALE GENOMIC DNA]</scope>
</reference>
<dbReference type="InterPro" id="IPR013087">
    <property type="entry name" value="Znf_C2H2_type"/>
</dbReference>
<evidence type="ECO:0000313" key="11">
    <source>
        <dbReference type="Proteomes" id="UP001642484"/>
    </source>
</evidence>
<dbReference type="Pfam" id="PF22600">
    <property type="entry name" value="MTPAP-like_central"/>
    <property type="match status" value="1"/>
</dbReference>
<keyword evidence="6" id="KW-0479">Metal-binding</keyword>
<evidence type="ECO:0000259" key="9">
    <source>
        <dbReference type="PROSITE" id="PS00028"/>
    </source>
</evidence>